<dbReference type="EMBL" id="GL983048">
    <property type="protein sequence ID" value="EGR34752.1"/>
    <property type="molecule type" value="Genomic_DNA"/>
</dbReference>
<evidence type="ECO:0000256" key="7">
    <source>
        <dbReference type="PIRSR" id="PIRSR001093-1"/>
    </source>
</evidence>
<dbReference type="OrthoDB" id="428480at2759"/>
<dbReference type="OMA" id="VEACAWE"/>
<dbReference type="PRINTS" id="PR00738">
    <property type="entry name" value="GLHYDRLASE20"/>
</dbReference>
<dbReference type="GO" id="GO:0030203">
    <property type="term" value="P:glycosaminoglycan metabolic process"/>
    <property type="evidence" value="ECO:0007669"/>
    <property type="project" value="TreeGrafter"/>
</dbReference>
<keyword evidence="12" id="KW-1185">Reference proteome</keyword>
<dbReference type="Gene3D" id="3.20.20.80">
    <property type="entry name" value="Glycosidases"/>
    <property type="match status" value="1"/>
</dbReference>
<dbReference type="STRING" id="857967.G0QJ28"/>
<evidence type="ECO:0000256" key="2">
    <source>
        <dbReference type="ARBA" id="ARBA00006285"/>
    </source>
</evidence>
<organism evidence="11 12">
    <name type="scientific">Ichthyophthirius multifiliis</name>
    <name type="common">White spot disease agent</name>
    <name type="synonym">Ich</name>
    <dbReference type="NCBI Taxonomy" id="5932"/>
    <lineage>
        <taxon>Eukaryota</taxon>
        <taxon>Sar</taxon>
        <taxon>Alveolata</taxon>
        <taxon>Ciliophora</taxon>
        <taxon>Intramacronucleata</taxon>
        <taxon>Oligohymenophorea</taxon>
        <taxon>Hymenostomatida</taxon>
        <taxon>Ophryoglenina</taxon>
        <taxon>Ichthyophthirius</taxon>
    </lineage>
</organism>
<feature type="active site" description="Proton donor" evidence="7">
    <location>
        <position position="338"/>
    </location>
</feature>
<comment type="similarity">
    <text evidence="2">Belongs to the glycosyl hydrolase 20 family.</text>
</comment>
<dbReference type="EC" id="3.2.1.52" evidence="3"/>
<dbReference type="InterPro" id="IPR029019">
    <property type="entry name" value="HEX_eukaryotic_N"/>
</dbReference>
<dbReference type="GO" id="GO:0004563">
    <property type="term" value="F:beta-N-acetylhexosaminidase activity"/>
    <property type="evidence" value="ECO:0007669"/>
    <property type="project" value="UniProtKB-EC"/>
</dbReference>
<dbReference type="GO" id="GO:0005975">
    <property type="term" value="P:carbohydrate metabolic process"/>
    <property type="evidence" value="ECO:0007669"/>
    <property type="project" value="InterPro"/>
</dbReference>
<proteinExistence type="inferred from homology"/>
<evidence type="ECO:0000313" key="11">
    <source>
        <dbReference type="EMBL" id="EGR34752.1"/>
    </source>
</evidence>
<dbReference type="AlphaFoldDB" id="G0QJ28"/>
<dbReference type="PANTHER" id="PTHR22600">
    <property type="entry name" value="BETA-HEXOSAMINIDASE"/>
    <property type="match status" value="1"/>
</dbReference>
<feature type="domain" description="Beta-hexosaminidase eukaryotic type N-terminal" evidence="10">
    <location>
        <begin position="30"/>
        <end position="161"/>
    </location>
</feature>
<dbReference type="eggNOG" id="KOG2499">
    <property type="taxonomic scope" value="Eukaryota"/>
</dbReference>
<dbReference type="PIRSF" id="PIRSF001093">
    <property type="entry name" value="B-hxosamndse_ab_euk"/>
    <property type="match status" value="1"/>
</dbReference>
<dbReference type="SUPFAM" id="SSF55545">
    <property type="entry name" value="beta-N-acetylhexosaminidase-like domain"/>
    <property type="match status" value="1"/>
</dbReference>
<keyword evidence="4" id="KW-0378">Hydrolase</keyword>
<evidence type="ECO:0000313" key="12">
    <source>
        <dbReference type="Proteomes" id="UP000008983"/>
    </source>
</evidence>
<evidence type="ECO:0000256" key="4">
    <source>
        <dbReference type="ARBA" id="ARBA00022801"/>
    </source>
</evidence>
<dbReference type="InterPro" id="IPR025705">
    <property type="entry name" value="Beta_hexosaminidase_sua/sub"/>
</dbReference>
<sequence length="476" mass="55960">MRAQEIFFIFFLISLITAKATDVDPISQKVLPKPKNYTYGTENFVITDPCIIQYKPLGQKIPSQVYEIIDFYKTKIFQQQQSCQQQKRKLLTKIDTIQQQKQQHQQQQIIFEINIKDTNITTSKSKEDEKYTLKLVNSTYWSLDADKYVGFLRGIETYSQLIEKNQTSGQFFIQNLPIQIDDMPDYFYRGLMIDTSRHFFSVKSILDTIDSMLYNKLNFLHWHITDADSFPFPLKSFPNITTFGSLSSYQQYTFDDVQKIITYGILKGVQIIPEIDSPGHTLSWGKSQQFQNITLNCGGYQGQLDPSLDQTYEALKGILEDMKDQFSNSDFVHFGGDEVDEQCWDQRVTIKQFMEQKKISTYSQLQDYYRFEQKKLWRNISKKPVIYWANDNINVQEDDIIQWWGYSNSIANILKGKKIRLYCLIMINFIQMWVMVIVTEEVMEQCIIGMLYIHLILKLKGLKIKYQELQVVFGAK</sequence>
<evidence type="ECO:0000259" key="10">
    <source>
        <dbReference type="Pfam" id="PF14845"/>
    </source>
</evidence>
<keyword evidence="8" id="KW-0732">Signal</keyword>
<feature type="chain" id="PRO_5003407603" description="beta-N-acetylhexosaminidase" evidence="8">
    <location>
        <begin position="21"/>
        <end position="476"/>
    </location>
</feature>
<dbReference type="Pfam" id="PF14845">
    <property type="entry name" value="Glycohydro_20b2"/>
    <property type="match status" value="1"/>
</dbReference>
<dbReference type="InterPro" id="IPR015883">
    <property type="entry name" value="Glyco_hydro_20_cat"/>
</dbReference>
<feature type="signal peptide" evidence="8">
    <location>
        <begin position="1"/>
        <end position="20"/>
    </location>
</feature>
<evidence type="ECO:0000256" key="3">
    <source>
        <dbReference type="ARBA" id="ARBA00012663"/>
    </source>
</evidence>
<dbReference type="SUPFAM" id="SSF51445">
    <property type="entry name" value="(Trans)glycosidases"/>
    <property type="match status" value="1"/>
</dbReference>
<dbReference type="GO" id="GO:0016020">
    <property type="term" value="C:membrane"/>
    <property type="evidence" value="ECO:0007669"/>
    <property type="project" value="TreeGrafter"/>
</dbReference>
<evidence type="ECO:0000259" key="9">
    <source>
        <dbReference type="Pfam" id="PF00728"/>
    </source>
</evidence>
<comment type="catalytic activity">
    <reaction evidence="1">
        <text>Hydrolysis of terminal non-reducing N-acetyl-D-hexosamine residues in N-acetyl-beta-D-hexosaminides.</text>
        <dbReference type="EC" id="3.2.1.52"/>
    </reaction>
</comment>
<keyword evidence="5" id="KW-0325">Glycoprotein</keyword>
<dbReference type="InterPro" id="IPR017853">
    <property type="entry name" value="GH"/>
</dbReference>
<reference evidence="11 12" key="1">
    <citation type="submission" date="2011-07" db="EMBL/GenBank/DDBJ databases">
        <authorList>
            <person name="Coyne R."/>
            <person name="Brami D."/>
            <person name="Johnson J."/>
            <person name="Hostetler J."/>
            <person name="Hannick L."/>
            <person name="Clark T."/>
            <person name="Cassidy-Hanley D."/>
            <person name="Inman J."/>
        </authorList>
    </citation>
    <scope>NUCLEOTIDE SEQUENCE [LARGE SCALE GENOMIC DNA]</scope>
    <source>
        <strain evidence="11 12">G5</strain>
    </source>
</reference>
<dbReference type="GeneID" id="14910952"/>
<dbReference type="Proteomes" id="UP000008983">
    <property type="component" value="Unassembled WGS sequence"/>
</dbReference>
<protein>
    <recommendedName>
        <fullName evidence="3">beta-N-acetylhexosaminidase</fullName>
        <ecNumber evidence="3">3.2.1.52</ecNumber>
    </recommendedName>
</protein>
<dbReference type="Gene3D" id="3.30.379.10">
    <property type="entry name" value="Chitobiase/beta-hexosaminidase domain 2-like"/>
    <property type="match status" value="1"/>
</dbReference>
<evidence type="ECO:0000256" key="8">
    <source>
        <dbReference type="SAM" id="SignalP"/>
    </source>
</evidence>
<feature type="domain" description="Glycoside hydrolase family 20 catalytic" evidence="9">
    <location>
        <begin position="186"/>
        <end position="407"/>
    </location>
</feature>
<keyword evidence="6" id="KW-0326">Glycosidase</keyword>
<dbReference type="InterPro" id="IPR029018">
    <property type="entry name" value="Hex-like_dom2"/>
</dbReference>
<accession>G0QJ28</accession>
<evidence type="ECO:0000256" key="5">
    <source>
        <dbReference type="ARBA" id="ARBA00023180"/>
    </source>
</evidence>
<evidence type="ECO:0000256" key="6">
    <source>
        <dbReference type="ARBA" id="ARBA00023295"/>
    </source>
</evidence>
<name>G0QJ28_ICHMU</name>
<dbReference type="RefSeq" id="XP_004040056.1">
    <property type="nucleotide sequence ID" value="XM_004040008.1"/>
</dbReference>
<dbReference type="Pfam" id="PF00728">
    <property type="entry name" value="Glyco_hydro_20"/>
    <property type="match status" value="1"/>
</dbReference>
<dbReference type="PANTHER" id="PTHR22600:SF21">
    <property type="entry name" value="BETA-HEXOSAMINIDASE A"/>
    <property type="match status" value="1"/>
</dbReference>
<gene>
    <name evidence="11" type="ORF">IMG5_002250</name>
</gene>
<evidence type="ECO:0000256" key="1">
    <source>
        <dbReference type="ARBA" id="ARBA00001231"/>
    </source>
</evidence>
<dbReference type="InParanoid" id="G0QJ28"/>